<name>A0ABV9HTC6_9FLAO</name>
<protein>
    <submittedName>
        <fullName evidence="2">Uncharacterized protein</fullName>
    </submittedName>
</protein>
<proteinExistence type="predicted"/>
<accession>A0ABV9HTC6</accession>
<feature type="region of interest" description="Disordered" evidence="1">
    <location>
        <begin position="61"/>
        <end position="85"/>
    </location>
</feature>
<organism evidence="2 3">
    <name type="scientific">Dokdonia ponticola</name>
    <dbReference type="NCBI Taxonomy" id="2041041"/>
    <lineage>
        <taxon>Bacteria</taxon>
        <taxon>Pseudomonadati</taxon>
        <taxon>Bacteroidota</taxon>
        <taxon>Flavobacteriia</taxon>
        <taxon>Flavobacteriales</taxon>
        <taxon>Flavobacteriaceae</taxon>
        <taxon>Dokdonia</taxon>
    </lineage>
</organism>
<comment type="caution">
    <text evidence="2">The sequence shown here is derived from an EMBL/GenBank/DDBJ whole genome shotgun (WGS) entry which is preliminary data.</text>
</comment>
<evidence type="ECO:0000313" key="3">
    <source>
        <dbReference type="Proteomes" id="UP001596043"/>
    </source>
</evidence>
<dbReference type="EMBL" id="JBHSFV010000001">
    <property type="protein sequence ID" value="MFC4632718.1"/>
    <property type="molecule type" value="Genomic_DNA"/>
</dbReference>
<dbReference type="RefSeq" id="WP_379976919.1">
    <property type="nucleotide sequence ID" value="NZ_JBHSFV010000001.1"/>
</dbReference>
<gene>
    <name evidence="2" type="ORF">ACFO3O_02305</name>
</gene>
<evidence type="ECO:0000256" key="1">
    <source>
        <dbReference type="SAM" id="MobiDB-lite"/>
    </source>
</evidence>
<evidence type="ECO:0000313" key="2">
    <source>
        <dbReference type="EMBL" id="MFC4632718.1"/>
    </source>
</evidence>
<reference evidence="3" key="1">
    <citation type="journal article" date="2019" name="Int. J. Syst. Evol. Microbiol.">
        <title>The Global Catalogue of Microorganisms (GCM) 10K type strain sequencing project: providing services to taxonomists for standard genome sequencing and annotation.</title>
        <authorList>
            <consortium name="The Broad Institute Genomics Platform"/>
            <consortium name="The Broad Institute Genome Sequencing Center for Infectious Disease"/>
            <person name="Wu L."/>
            <person name="Ma J."/>
        </authorList>
    </citation>
    <scope>NUCLEOTIDE SEQUENCE [LARGE SCALE GENOMIC DNA]</scope>
    <source>
        <strain evidence="3">YJ-61-S</strain>
    </source>
</reference>
<sequence>MQWQYRIQCTYSSKKVFNVFDGWVSAFYYTEVERYSKEVDCYINRQLFLALRKFEWKFTPSSKGKIPNKYRNKNESPDCLSDKQRQKSGIPTCIELLITKRSKKNISNTTQN</sequence>
<dbReference type="Proteomes" id="UP001596043">
    <property type="component" value="Unassembled WGS sequence"/>
</dbReference>
<feature type="compositionally biased region" description="Basic and acidic residues" evidence="1">
    <location>
        <begin position="72"/>
        <end position="85"/>
    </location>
</feature>
<keyword evidence="3" id="KW-1185">Reference proteome</keyword>